<reference evidence="1 2" key="1">
    <citation type="submission" date="2020-07" db="EMBL/GenBank/DDBJ databases">
        <title>The complete genome of Paracoccus pantotrophus ACCC 10489.</title>
        <authorList>
            <person name="Si Y."/>
        </authorList>
    </citation>
    <scope>NUCLEOTIDE SEQUENCE [LARGE SCALE GENOMIC DNA]</scope>
    <source>
        <strain evidence="1 2">ACCC10489</strain>
    </source>
</reference>
<dbReference type="GeneID" id="93452675"/>
<dbReference type="PROSITE" id="PS51257">
    <property type="entry name" value="PROKAR_LIPOPROTEIN"/>
    <property type="match status" value="1"/>
</dbReference>
<proteinExistence type="predicted"/>
<dbReference type="RefSeq" id="WP_011749264.1">
    <property type="nucleotide sequence ID" value="NZ_CP058690.1"/>
</dbReference>
<sequence length="154" mass="16430">MRFCRGTVLGRSAAGMAVLLALGACYEEDDQTLPSAAPGESVAAESTHWLEIDDSRSPETFLSAESGLPAQTLAPLLGALSAHYRESPRMIANRVLQLWQEYPDTPLERIMADLVPARDAPEESLGPVAQQYRVLRAGGAGHADAVAAAMGQRE</sequence>
<evidence type="ECO:0000313" key="2">
    <source>
        <dbReference type="Proteomes" id="UP000509322"/>
    </source>
</evidence>
<dbReference type="EMBL" id="CP058690">
    <property type="protein sequence ID" value="QLH14866.1"/>
    <property type="molecule type" value="Genomic_DNA"/>
</dbReference>
<evidence type="ECO:0000313" key="1">
    <source>
        <dbReference type="EMBL" id="QLH14866.1"/>
    </source>
</evidence>
<dbReference type="AlphaFoldDB" id="A0A7H9BVR0"/>
<gene>
    <name evidence="1" type="ORF">HYQ43_11340</name>
</gene>
<accession>A0A7H9BVR0</accession>
<organism evidence="1 2">
    <name type="scientific">Paracoccus pantotrophus</name>
    <name type="common">Thiosphaera pantotropha</name>
    <dbReference type="NCBI Taxonomy" id="82367"/>
    <lineage>
        <taxon>Bacteria</taxon>
        <taxon>Pseudomonadati</taxon>
        <taxon>Pseudomonadota</taxon>
        <taxon>Alphaproteobacteria</taxon>
        <taxon>Rhodobacterales</taxon>
        <taxon>Paracoccaceae</taxon>
        <taxon>Paracoccus</taxon>
    </lineage>
</organism>
<dbReference type="Proteomes" id="UP000509322">
    <property type="component" value="Chromosome 2"/>
</dbReference>
<protein>
    <submittedName>
        <fullName evidence="1">Protein MoxZ</fullName>
    </submittedName>
</protein>
<name>A0A7H9BVR0_PARPN</name>